<keyword evidence="14" id="KW-1185">Reference proteome</keyword>
<evidence type="ECO:0000256" key="8">
    <source>
        <dbReference type="ARBA" id="ARBA00023242"/>
    </source>
</evidence>
<evidence type="ECO:0000256" key="6">
    <source>
        <dbReference type="ARBA" id="ARBA00022833"/>
    </source>
</evidence>
<keyword evidence="9" id="KW-0156">Chromatin regulator</keyword>
<dbReference type="GO" id="GO:0008270">
    <property type="term" value="F:zinc ion binding"/>
    <property type="evidence" value="ECO:0007669"/>
    <property type="project" value="UniProtKB-KW"/>
</dbReference>
<evidence type="ECO:0000313" key="14">
    <source>
        <dbReference type="Proteomes" id="UP000028760"/>
    </source>
</evidence>
<dbReference type="UniPathway" id="UPA00143"/>
<comment type="subcellular location">
    <subcellularLocation>
        <location evidence="1 9">Nucleus</location>
    </subcellularLocation>
</comment>
<dbReference type="GO" id="GO:0016567">
    <property type="term" value="P:protein ubiquitination"/>
    <property type="evidence" value="ECO:0007669"/>
    <property type="project" value="UniProtKB-UniRule"/>
</dbReference>
<sequence>MSGAGGGKRPSGGDSPPGPPEKKSKKEEKTTTTLIEPIRIAGVSSTEEMDMKVLQFKNKKLCERLEQRQAMEDELREKIEKLEKRQATDDTTLLIVNRYWSQLEDNVKVLRKCIEPELASGPAPPSAPPPETMATEDNGVALTLPTSAVPPPPLPEAQSEAGLTDQQLQPEERQEDHQDELQQPAPPAGGDELTPPTEPPSDPKTDASLPPPPPLSENAKGFLATLEQSGEEELSLHLQDRMLFSKDAIGHLVRVFDRLHARIDDMCTAIQAAGEEGGPLEDNVRLRDLATLLQGRHHKMSMEKLNETELKARKRRKYNEWVDKVTSAETKVSEMETTVEDLQWDIEKLRNREQKLNKHLAEAMEQLKSGYSSTGSSGGLAGGQITLNIQKFESLNAELEHNQELANSRMAELEKLQLELQEAVRESEKLKMDLRNIPEEVVKETSEYKCLQSQFSLLYNESLGVKTQLDEARALLLTTKNAHLRQIEHMEGDSVDFYNQSLQELLELHAPL</sequence>
<evidence type="ECO:0000256" key="5">
    <source>
        <dbReference type="ARBA" id="ARBA00022771"/>
    </source>
</evidence>
<accession>A0A096M3J4</accession>
<dbReference type="InterPro" id="IPR013956">
    <property type="entry name" value="E3_ubiquit_lig_Bre1"/>
</dbReference>
<keyword evidence="9" id="KW-0808">Transferase</keyword>
<keyword evidence="4 9" id="KW-0479">Metal-binding</keyword>
<keyword evidence="9 10" id="KW-0175">Coiled coil</keyword>
<dbReference type="AlphaFoldDB" id="A0A096M3J4"/>
<keyword evidence="2" id="KW-1017">Isopeptide bond</keyword>
<comment type="catalytic activity">
    <reaction evidence="9">
        <text>S-ubiquitinyl-[E2 ubiquitin-conjugating enzyme]-L-cysteine + [acceptor protein]-L-lysine = [E2 ubiquitin-conjugating enzyme]-L-cysteine + N(6)-ubiquitinyl-[acceptor protein]-L-lysine.</text>
        <dbReference type="EC" id="2.3.2.27"/>
    </reaction>
</comment>
<evidence type="ECO:0000256" key="11">
    <source>
        <dbReference type="SAM" id="MobiDB-lite"/>
    </source>
</evidence>
<feature type="coiled-coil region" evidence="10">
    <location>
        <begin position="332"/>
        <end position="433"/>
    </location>
</feature>
<evidence type="ECO:0000256" key="9">
    <source>
        <dbReference type="RuleBase" id="RU365038"/>
    </source>
</evidence>
<dbReference type="InterPro" id="IPR058642">
    <property type="entry name" value="BRE1A/B-like_dom"/>
</dbReference>
<keyword evidence="9" id="KW-0833">Ubl conjugation pathway</keyword>
<evidence type="ECO:0000256" key="3">
    <source>
        <dbReference type="ARBA" id="ARBA00022553"/>
    </source>
</evidence>
<name>A0A096M3J4_POEFO</name>
<organism evidence="13 14">
    <name type="scientific">Poecilia formosa</name>
    <name type="common">Amazon molly</name>
    <name type="synonym">Limia formosa</name>
    <dbReference type="NCBI Taxonomy" id="48698"/>
    <lineage>
        <taxon>Eukaryota</taxon>
        <taxon>Metazoa</taxon>
        <taxon>Chordata</taxon>
        <taxon>Craniata</taxon>
        <taxon>Vertebrata</taxon>
        <taxon>Euteleostomi</taxon>
        <taxon>Actinopterygii</taxon>
        <taxon>Neopterygii</taxon>
        <taxon>Teleostei</taxon>
        <taxon>Neoteleostei</taxon>
        <taxon>Acanthomorphata</taxon>
        <taxon>Ovalentaria</taxon>
        <taxon>Atherinomorphae</taxon>
        <taxon>Cyprinodontiformes</taxon>
        <taxon>Poeciliidae</taxon>
        <taxon>Poeciliinae</taxon>
        <taxon>Poecilia</taxon>
    </lineage>
</organism>
<dbReference type="Proteomes" id="UP000028760">
    <property type="component" value="Unassembled WGS sequence"/>
</dbReference>
<evidence type="ECO:0000256" key="1">
    <source>
        <dbReference type="ARBA" id="ARBA00004123"/>
    </source>
</evidence>
<feature type="compositionally biased region" description="Basic and acidic residues" evidence="11">
    <location>
        <begin position="20"/>
        <end position="30"/>
    </location>
</feature>
<dbReference type="eggNOG" id="KOG0978">
    <property type="taxonomic scope" value="Eukaryota"/>
</dbReference>
<keyword evidence="8 9" id="KW-0539">Nucleus</keyword>
<evidence type="ECO:0000313" key="13">
    <source>
        <dbReference type="Ensembl" id="ENSPFOP00000025985.1"/>
    </source>
</evidence>
<keyword evidence="6 9" id="KW-0862">Zinc</keyword>
<reference evidence="13" key="2">
    <citation type="submission" date="2025-08" db="UniProtKB">
        <authorList>
            <consortium name="Ensembl"/>
        </authorList>
    </citation>
    <scope>IDENTIFICATION</scope>
</reference>
<dbReference type="GO" id="GO:0061630">
    <property type="term" value="F:ubiquitin protein ligase activity"/>
    <property type="evidence" value="ECO:0007669"/>
    <property type="project" value="UniProtKB-EC"/>
</dbReference>
<protein>
    <recommendedName>
        <fullName evidence="9">E3 ubiquitin protein ligase</fullName>
        <ecNumber evidence="9">2.3.2.27</ecNumber>
    </recommendedName>
</protein>
<dbReference type="GO" id="GO:0005634">
    <property type="term" value="C:nucleus"/>
    <property type="evidence" value="ECO:0007669"/>
    <property type="project" value="UniProtKB-SubCell"/>
</dbReference>
<dbReference type="Pfam" id="PF26052">
    <property type="entry name" value="BRE1B"/>
    <property type="match status" value="1"/>
</dbReference>
<feature type="coiled-coil region" evidence="10">
    <location>
        <begin position="58"/>
        <end position="88"/>
    </location>
</feature>
<evidence type="ECO:0000259" key="12">
    <source>
        <dbReference type="Pfam" id="PF26052"/>
    </source>
</evidence>
<evidence type="ECO:0000256" key="10">
    <source>
        <dbReference type="SAM" id="Coils"/>
    </source>
</evidence>
<feature type="region of interest" description="Disordered" evidence="11">
    <location>
        <begin position="1"/>
        <end position="32"/>
    </location>
</feature>
<dbReference type="PANTHER" id="PTHR23163">
    <property type="entry name" value="RING FINGER PROTEIN-RELATED"/>
    <property type="match status" value="1"/>
</dbReference>
<evidence type="ECO:0000256" key="4">
    <source>
        <dbReference type="ARBA" id="ARBA00022723"/>
    </source>
</evidence>
<dbReference type="GO" id="GO:0033503">
    <property type="term" value="C:HULC complex"/>
    <property type="evidence" value="ECO:0007669"/>
    <property type="project" value="TreeGrafter"/>
</dbReference>
<feature type="domain" description="BRE1A/B-like" evidence="12">
    <location>
        <begin position="439"/>
        <end position="510"/>
    </location>
</feature>
<feature type="compositionally biased region" description="Gly residues" evidence="11">
    <location>
        <begin position="1"/>
        <end position="10"/>
    </location>
</feature>
<feature type="region of interest" description="Disordered" evidence="11">
    <location>
        <begin position="143"/>
        <end position="219"/>
    </location>
</feature>
<dbReference type="EC" id="2.3.2.27" evidence="9"/>
<dbReference type="STRING" id="48698.ENSPFOP00000025985"/>
<evidence type="ECO:0000256" key="7">
    <source>
        <dbReference type="ARBA" id="ARBA00022843"/>
    </source>
</evidence>
<keyword evidence="3" id="KW-0597">Phosphoprotein</keyword>
<dbReference type="PANTHER" id="PTHR23163:SF4">
    <property type="entry name" value="E3 UBIQUITIN-PROTEIN LIGASE BRE1B"/>
    <property type="match status" value="1"/>
</dbReference>
<dbReference type="EMBL" id="AYCK01017718">
    <property type="status" value="NOT_ANNOTATED_CDS"/>
    <property type="molecule type" value="Genomic_DNA"/>
</dbReference>
<dbReference type="GeneTree" id="ENSGT00390000002866"/>
<dbReference type="Ensembl" id="ENSPFOT00000024741.1">
    <property type="protein sequence ID" value="ENSPFOP00000025985.1"/>
    <property type="gene ID" value="ENSPFOG00000024848.1"/>
</dbReference>
<comment type="similarity">
    <text evidence="9">Belongs to the BRE1 family.</text>
</comment>
<reference evidence="14" key="1">
    <citation type="submission" date="2013-10" db="EMBL/GenBank/DDBJ databases">
        <authorList>
            <person name="Schartl M."/>
            <person name="Warren W."/>
        </authorList>
    </citation>
    <scope>NUCLEOTIDE SEQUENCE [LARGE SCALE GENOMIC DNA]</scope>
    <source>
        <strain evidence="14">female</strain>
    </source>
</reference>
<keyword evidence="7" id="KW-0832">Ubl conjugation</keyword>
<reference evidence="13" key="3">
    <citation type="submission" date="2025-09" db="UniProtKB">
        <authorList>
            <consortium name="Ensembl"/>
        </authorList>
    </citation>
    <scope>IDENTIFICATION</scope>
</reference>
<dbReference type="GO" id="GO:0006325">
    <property type="term" value="P:chromatin organization"/>
    <property type="evidence" value="ECO:0007669"/>
    <property type="project" value="UniProtKB-KW"/>
</dbReference>
<dbReference type="OMA" id="QMDRMQD"/>
<evidence type="ECO:0000256" key="2">
    <source>
        <dbReference type="ARBA" id="ARBA00022499"/>
    </source>
</evidence>
<proteinExistence type="inferred from homology"/>
<keyword evidence="5 9" id="KW-0863">Zinc-finger</keyword>
<comment type="pathway">
    <text evidence="9">Protein modification; protein ubiquitination.</text>
</comment>
<feature type="compositionally biased region" description="Basic and acidic residues" evidence="11">
    <location>
        <begin position="170"/>
        <end position="180"/>
    </location>
</feature>